<dbReference type="EMBL" id="JASPKY010000285">
    <property type="protein sequence ID" value="KAK9711041.1"/>
    <property type="molecule type" value="Genomic_DNA"/>
</dbReference>
<keyword evidence="1 4" id="KW-0547">Nucleotide-binding</keyword>
<keyword evidence="5" id="KW-0479">Metal-binding</keyword>
<dbReference type="InterPro" id="IPR011025">
    <property type="entry name" value="GproteinA_insert"/>
</dbReference>
<protein>
    <submittedName>
        <fullName evidence="6">G-protein alpha subunit</fullName>
    </submittedName>
</protein>
<feature type="binding site" evidence="4">
    <location>
        <begin position="60"/>
        <end position="65"/>
    </location>
    <ligand>
        <name>GTP</name>
        <dbReference type="ChEBI" id="CHEBI:37565"/>
    </ligand>
</feature>
<dbReference type="PROSITE" id="PS51882">
    <property type="entry name" value="G_ALPHA"/>
    <property type="match status" value="1"/>
</dbReference>
<proteinExistence type="predicted"/>
<dbReference type="SUPFAM" id="SSF52540">
    <property type="entry name" value="P-loop containing nucleoside triphosphate hydrolases"/>
    <property type="match status" value="1"/>
</dbReference>
<dbReference type="SMART" id="SM00275">
    <property type="entry name" value="G_alpha"/>
    <property type="match status" value="1"/>
</dbReference>
<name>A0AAW1K203_POPJA</name>
<evidence type="ECO:0000256" key="1">
    <source>
        <dbReference type="ARBA" id="ARBA00022741"/>
    </source>
</evidence>
<evidence type="ECO:0000313" key="6">
    <source>
        <dbReference type="EMBL" id="KAK9711041.1"/>
    </source>
</evidence>
<dbReference type="PANTHER" id="PTHR10218:SF367">
    <property type="entry name" value="GUANINE NUCLEOTIDE-BINDING PROTEIN G(F) SUBUNIT ALPHA"/>
    <property type="match status" value="1"/>
</dbReference>
<keyword evidence="7" id="KW-1185">Reference proteome</keyword>
<feature type="binding site" evidence="4">
    <location>
        <position position="402"/>
    </location>
    <ligand>
        <name>GTP</name>
        <dbReference type="ChEBI" id="CHEBI:37565"/>
    </ligand>
</feature>
<evidence type="ECO:0000256" key="4">
    <source>
        <dbReference type="PIRSR" id="PIRSR601019-1"/>
    </source>
</evidence>
<dbReference type="InterPro" id="IPR027417">
    <property type="entry name" value="P-loop_NTPase"/>
</dbReference>
<comment type="caution">
    <text evidence="6">The sequence shown here is derived from an EMBL/GenBank/DDBJ whole genome shotgun (WGS) entry which is preliminary data.</text>
</comment>
<evidence type="ECO:0000256" key="3">
    <source>
        <dbReference type="ARBA" id="ARBA00023224"/>
    </source>
</evidence>
<keyword evidence="5" id="KW-0460">Magnesium</keyword>
<dbReference type="PANTHER" id="PTHR10218">
    <property type="entry name" value="GTP-BINDING PROTEIN ALPHA SUBUNIT"/>
    <property type="match status" value="1"/>
</dbReference>
<evidence type="ECO:0000256" key="2">
    <source>
        <dbReference type="ARBA" id="ARBA00023134"/>
    </source>
</evidence>
<dbReference type="PRINTS" id="PR00318">
    <property type="entry name" value="GPROTEINA"/>
</dbReference>
<dbReference type="GO" id="GO:0046872">
    <property type="term" value="F:metal ion binding"/>
    <property type="evidence" value="ECO:0007669"/>
    <property type="project" value="UniProtKB-KW"/>
</dbReference>
<keyword evidence="3" id="KW-0807">Transducer</keyword>
<feature type="binding site" evidence="4">
    <location>
        <begin position="168"/>
        <end position="169"/>
    </location>
    <ligand>
        <name>GTP</name>
        <dbReference type="ChEBI" id="CHEBI:37565"/>
    </ligand>
</feature>
<dbReference type="GO" id="GO:0005737">
    <property type="term" value="C:cytoplasm"/>
    <property type="evidence" value="ECO:0007669"/>
    <property type="project" value="TreeGrafter"/>
</dbReference>
<feature type="binding site" evidence="4">
    <location>
        <begin position="317"/>
        <end position="320"/>
    </location>
    <ligand>
        <name>GTP</name>
        <dbReference type="ChEBI" id="CHEBI:37565"/>
    </ligand>
</feature>
<gene>
    <name evidence="6" type="ORF">QE152_g25660</name>
</gene>
<dbReference type="InterPro" id="IPR001019">
    <property type="entry name" value="Gprotein_alpha_su"/>
</dbReference>
<dbReference type="GO" id="GO:0007606">
    <property type="term" value="P:sensory perception of chemical stimulus"/>
    <property type="evidence" value="ECO:0007669"/>
    <property type="project" value="TreeGrafter"/>
</dbReference>
<dbReference type="Gene3D" id="3.40.50.300">
    <property type="entry name" value="P-loop containing nucleotide triphosphate hydrolases"/>
    <property type="match status" value="2"/>
</dbReference>
<dbReference type="GO" id="GO:0005834">
    <property type="term" value="C:heterotrimeric G-protein complex"/>
    <property type="evidence" value="ECO:0007669"/>
    <property type="project" value="TreeGrafter"/>
</dbReference>
<sequence>MLSSSFMARDRIICTSCKMPCISRANNPEKENSKELEHILKNIYQTFSQSINVLLLGTGESGKTTICKQMKILHINGFTDEEKLSRIPFIKQNVHESIFCMVCAASKITPPVEVRDSKAKQSAAYILQIGPDGPTEWTNEYVDHVKTLWADPDVQTVFRRSNEYQLIDSTQQFLDKIDEIRKEDYMPTSFLVRFLDKIDEIRKEDYMPTVQDILFCRITTVTISKIEFSVKVQMKYGGGWAHFCMYDVGGQRGHRRKWISVFDGGIQAILFLIAASDFDQTLREDERVNRLKEAFHVYEEIFWSRFVRGAGFLIFLNKQDLLRKKIESGRKIENYFPDYTDYKQKNGVNQSNEYELVKGFLKHKITEISQRNPDAVATHIMKNVIVTPAAVNRNVYIHYTTATDTDNIKLVFDDVRDLIIEMNVQTFAPI</sequence>
<dbReference type="AlphaFoldDB" id="A0AAW1K203"/>
<feature type="binding site" evidence="5">
    <location>
        <position position="64"/>
    </location>
    <ligand>
        <name>Mg(2+)</name>
        <dbReference type="ChEBI" id="CHEBI:18420"/>
    </ligand>
</feature>
<organism evidence="6 7">
    <name type="scientific">Popillia japonica</name>
    <name type="common">Japanese beetle</name>
    <dbReference type="NCBI Taxonomy" id="7064"/>
    <lineage>
        <taxon>Eukaryota</taxon>
        <taxon>Metazoa</taxon>
        <taxon>Ecdysozoa</taxon>
        <taxon>Arthropoda</taxon>
        <taxon>Hexapoda</taxon>
        <taxon>Insecta</taxon>
        <taxon>Pterygota</taxon>
        <taxon>Neoptera</taxon>
        <taxon>Endopterygota</taxon>
        <taxon>Coleoptera</taxon>
        <taxon>Polyphaga</taxon>
        <taxon>Scarabaeiformia</taxon>
        <taxon>Scarabaeidae</taxon>
        <taxon>Rutelinae</taxon>
        <taxon>Popillia</taxon>
    </lineage>
</organism>
<reference evidence="6 7" key="1">
    <citation type="journal article" date="2024" name="BMC Genomics">
        <title>De novo assembly and annotation of Popillia japonica's genome with initial clues to its potential as an invasive pest.</title>
        <authorList>
            <person name="Cucini C."/>
            <person name="Boschi S."/>
            <person name="Funari R."/>
            <person name="Cardaioli E."/>
            <person name="Iannotti N."/>
            <person name="Marturano G."/>
            <person name="Paoli F."/>
            <person name="Bruttini M."/>
            <person name="Carapelli A."/>
            <person name="Frati F."/>
            <person name="Nardi F."/>
        </authorList>
    </citation>
    <scope>NUCLEOTIDE SEQUENCE [LARGE SCALE GENOMIC DNA]</scope>
    <source>
        <strain evidence="6">DMR45628</strain>
    </source>
</reference>
<accession>A0AAW1K203</accession>
<feature type="binding site" evidence="5">
    <location>
        <position position="220"/>
    </location>
    <ligand>
        <name>Mg(2+)</name>
        <dbReference type="ChEBI" id="CHEBI:18420"/>
    </ligand>
</feature>
<dbReference type="Proteomes" id="UP001458880">
    <property type="component" value="Unassembled WGS sequence"/>
</dbReference>
<evidence type="ECO:0000256" key="5">
    <source>
        <dbReference type="PIRSR" id="PIRSR601019-2"/>
    </source>
</evidence>
<dbReference type="Gene3D" id="1.10.400.10">
    <property type="entry name" value="GI Alpha 1, domain 2-like"/>
    <property type="match status" value="2"/>
</dbReference>
<keyword evidence="2 4" id="KW-0342">GTP-binding</keyword>
<dbReference type="CDD" id="cd00066">
    <property type="entry name" value="G-alpha"/>
    <property type="match status" value="1"/>
</dbReference>
<dbReference type="GO" id="GO:0001664">
    <property type="term" value="F:G protein-coupled receptor binding"/>
    <property type="evidence" value="ECO:0007669"/>
    <property type="project" value="TreeGrafter"/>
</dbReference>
<feature type="binding site" evidence="4">
    <location>
        <begin position="214"/>
        <end position="220"/>
    </location>
    <ligand>
        <name>GTP</name>
        <dbReference type="ChEBI" id="CHEBI:37565"/>
    </ligand>
</feature>
<dbReference type="Pfam" id="PF00503">
    <property type="entry name" value="G-alpha"/>
    <property type="match status" value="2"/>
</dbReference>
<dbReference type="GO" id="GO:0003924">
    <property type="term" value="F:GTPase activity"/>
    <property type="evidence" value="ECO:0007669"/>
    <property type="project" value="InterPro"/>
</dbReference>
<dbReference type="GO" id="GO:0005525">
    <property type="term" value="F:GTP binding"/>
    <property type="evidence" value="ECO:0007669"/>
    <property type="project" value="UniProtKB-KW"/>
</dbReference>
<feature type="binding site" evidence="4">
    <location>
        <begin position="247"/>
        <end position="251"/>
    </location>
    <ligand>
        <name>GTP</name>
        <dbReference type="ChEBI" id="CHEBI:37565"/>
    </ligand>
</feature>
<dbReference type="GO" id="GO:0007191">
    <property type="term" value="P:adenylate cyclase-activating dopamine receptor signaling pathway"/>
    <property type="evidence" value="ECO:0007669"/>
    <property type="project" value="TreeGrafter"/>
</dbReference>
<dbReference type="FunFam" id="3.40.50.300:FF:000720">
    <property type="entry name" value="Guanine nucleotide-binding protein G(k) subunit alpha"/>
    <property type="match status" value="1"/>
</dbReference>
<dbReference type="SUPFAM" id="SSF47895">
    <property type="entry name" value="Transducin (alpha subunit), insertion domain"/>
    <property type="match status" value="2"/>
</dbReference>
<dbReference type="GO" id="GO:0031683">
    <property type="term" value="F:G-protein beta/gamma-subunit complex binding"/>
    <property type="evidence" value="ECO:0007669"/>
    <property type="project" value="InterPro"/>
</dbReference>
<evidence type="ECO:0000313" key="7">
    <source>
        <dbReference type="Proteomes" id="UP001458880"/>
    </source>
</evidence>